<dbReference type="Gene3D" id="2.40.10.10">
    <property type="entry name" value="Trypsin-like serine proteases"/>
    <property type="match status" value="1"/>
</dbReference>
<evidence type="ECO:0008006" key="2">
    <source>
        <dbReference type="Google" id="ProtNLM"/>
    </source>
</evidence>
<dbReference type="SUPFAM" id="SSF50494">
    <property type="entry name" value="Trypsin-like serine proteases"/>
    <property type="match status" value="1"/>
</dbReference>
<feature type="non-terminal residue" evidence="1">
    <location>
        <position position="170"/>
    </location>
</feature>
<sequence length="170" mass="19041">MKQKHLSTIIALGVALAFIALIGLSICVSEALSAMTGIEAHEKYIYPVVRVTYGRGGGSGTIIYSKMEQVGGEIPKASTYILTNYHVISSAIKIEEKWDTDLQKQVKKEKRSIVYVEIFKYRNLSTPIGTLKVEAEIVLYNEDEDMALIKLRSEEQAQYVAKLFVSNNYN</sequence>
<gene>
    <name evidence="1" type="ORF">S01H4_26289</name>
</gene>
<name>X1ALW6_9ZZZZ</name>
<dbReference type="InterPro" id="IPR043504">
    <property type="entry name" value="Peptidase_S1_PA_chymotrypsin"/>
</dbReference>
<dbReference type="EMBL" id="BART01012655">
    <property type="protein sequence ID" value="GAG83675.1"/>
    <property type="molecule type" value="Genomic_DNA"/>
</dbReference>
<dbReference type="InterPro" id="IPR009003">
    <property type="entry name" value="Peptidase_S1_PA"/>
</dbReference>
<comment type="caution">
    <text evidence="1">The sequence shown here is derived from an EMBL/GenBank/DDBJ whole genome shotgun (WGS) entry which is preliminary data.</text>
</comment>
<dbReference type="AlphaFoldDB" id="X1ALW6"/>
<protein>
    <recommendedName>
        <fullName evidence="2">Serine protease</fullName>
    </recommendedName>
</protein>
<evidence type="ECO:0000313" key="1">
    <source>
        <dbReference type="EMBL" id="GAG83675.1"/>
    </source>
</evidence>
<organism evidence="1">
    <name type="scientific">marine sediment metagenome</name>
    <dbReference type="NCBI Taxonomy" id="412755"/>
    <lineage>
        <taxon>unclassified sequences</taxon>
        <taxon>metagenomes</taxon>
        <taxon>ecological metagenomes</taxon>
    </lineage>
</organism>
<reference evidence="1" key="1">
    <citation type="journal article" date="2014" name="Front. Microbiol.">
        <title>High frequency of phylogenetically diverse reductive dehalogenase-homologous genes in deep subseafloor sedimentary metagenomes.</title>
        <authorList>
            <person name="Kawai M."/>
            <person name="Futagami T."/>
            <person name="Toyoda A."/>
            <person name="Takaki Y."/>
            <person name="Nishi S."/>
            <person name="Hori S."/>
            <person name="Arai W."/>
            <person name="Tsubouchi T."/>
            <person name="Morono Y."/>
            <person name="Uchiyama I."/>
            <person name="Ito T."/>
            <person name="Fujiyama A."/>
            <person name="Inagaki F."/>
            <person name="Takami H."/>
        </authorList>
    </citation>
    <scope>NUCLEOTIDE SEQUENCE</scope>
    <source>
        <strain evidence="1">Expedition CK06-06</strain>
    </source>
</reference>
<accession>X1ALW6</accession>
<proteinExistence type="predicted"/>